<keyword evidence="9 13" id="KW-1133">Transmembrane helix</keyword>
<evidence type="ECO:0000259" key="14">
    <source>
        <dbReference type="Pfam" id="PF23860"/>
    </source>
</evidence>
<accession>A3EXZ0</accession>
<evidence type="ECO:0000256" key="7">
    <source>
        <dbReference type="ARBA" id="ARBA00022729"/>
    </source>
</evidence>
<dbReference type="InterPro" id="IPR055374">
    <property type="entry name" value="Ribophorin_II_3rd"/>
</dbReference>
<protein>
    <recommendedName>
        <fullName evidence="5">Dolichyl-diphosphooligosaccharide--protein glycosyltransferase subunit 2</fullName>
    </recommendedName>
    <alternativeName>
        <fullName evidence="12">Ribophorin II</fullName>
    </alternativeName>
    <alternativeName>
        <fullName evidence="11">Ribophorin-2</fullName>
    </alternativeName>
</protein>
<reference evidence="17" key="1">
    <citation type="submission" date="2006-10" db="EMBL/GenBank/DDBJ databases">
        <title>Expressed genes of the pink hibiscus mealybug, Maconellicoccus hirsutus.</title>
        <authorList>
            <person name="Hunter W.B."/>
            <person name="Hunnicutt L.E."/>
        </authorList>
    </citation>
    <scope>NUCLEOTIDE SEQUENCE</scope>
</reference>
<feature type="non-terminal residue" evidence="17">
    <location>
        <position position="1"/>
    </location>
</feature>
<dbReference type="UniPathway" id="UPA00378"/>
<dbReference type="Pfam" id="PF23860">
    <property type="entry name" value="Ribophorin_II_3rd"/>
    <property type="match status" value="1"/>
</dbReference>
<dbReference type="InterPro" id="IPR056790">
    <property type="entry name" value="Ribophorin_II_C"/>
</dbReference>
<proteinExistence type="evidence at transcript level"/>
<evidence type="ECO:0000256" key="10">
    <source>
        <dbReference type="ARBA" id="ARBA00023136"/>
    </source>
</evidence>
<dbReference type="GO" id="GO:0006487">
    <property type="term" value="P:protein N-linked glycosylation"/>
    <property type="evidence" value="ECO:0007669"/>
    <property type="project" value="TreeGrafter"/>
</dbReference>
<sequence length="375" mass="41807">NSFHVFVSVGPFAEPEISKSQSSIAIRVSDVFGNAISKLDANALTVTLTSVFKESTKSSVTTNKVFSVSEKTKYTLNSDDLNLAPDYYKFSISVTPSKGKVDSKISVIALNNDVQFKVVTKIETENFQIGVHNTEDSSSPSLNKLEYPKKLSDLLIIDSLQRLVIKFSLKDTDYGKLSKVQQAFVKLINKNSQHEATFVCQSDSNLNFRSSLDPSNFGNLLNYVSGDYEAVVYIADSLISSPIKWTVADVKLRFPQDAVPEKNSEVTDYYLPKPEIKHLFREPEKRPPVLVSNVFTAFVLAPLFILFVLWLKLGVNLKNFPFTLSSITFHLGLGGIFALFGIFWLQLNMFQTIKYLLMLGAVTFLSGNKMLSSIA</sequence>
<dbReference type="EMBL" id="EF092058">
    <property type="protein sequence ID" value="ABN12050.1"/>
    <property type="molecule type" value="mRNA"/>
</dbReference>
<comment type="function">
    <text evidence="1">Subunit of the oligosaccharyl transferase (OST) complex that catalyzes the initial transfer of a defined glycan (Glc(3)Man(9)GlcNAc(2) in eukaryotes) from the lipid carrier dolichol-pyrophosphate to an asparagine residue within an Asn-X-Ser/Thr consensus motif in nascent polypeptide chains, the first step in protein N-glycosylation. N-glycosylation occurs cotranslationally and the complex associates with the Sec61 complex at the channel-forming translocon complex that mediates protein translocation across the endoplasmic reticulum (ER). All subunits are required for a maximal enzyme activity.</text>
</comment>
<feature type="domain" description="Ribophorin II C-terminal" evidence="16">
    <location>
        <begin position="280"/>
        <end position="375"/>
    </location>
</feature>
<dbReference type="InterPro" id="IPR008814">
    <property type="entry name" value="Swp1"/>
</dbReference>
<name>A3EXZ0_MACHI</name>
<evidence type="ECO:0000256" key="11">
    <source>
        <dbReference type="ARBA" id="ARBA00030078"/>
    </source>
</evidence>
<dbReference type="AlphaFoldDB" id="A3EXZ0"/>
<dbReference type="Pfam" id="PF23861">
    <property type="entry name" value="Ribophorin_II_2nd"/>
    <property type="match status" value="1"/>
</dbReference>
<feature type="transmembrane region" description="Helical" evidence="13">
    <location>
        <begin position="323"/>
        <end position="347"/>
    </location>
</feature>
<keyword evidence="8" id="KW-0256">Endoplasmic reticulum</keyword>
<evidence type="ECO:0000259" key="16">
    <source>
        <dbReference type="Pfam" id="PF25147"/>
    </source>
</evidence>
<dbReference type="InterPro" id="IPR055375">
    <property type="entry name" value="Ribophorin_II_2nd"/>
</dbReference>
<evidence type="ECO:0000313" key="17">
    <source>
        <dbReference type="EMBL" id="ABN12050.1"/>
    </source>
</evidence>
<evidence type="ECO:0000259" key="15">
    <source>
        <dbReference type="Pfam" id="PF23861"/>
    </source>
</evidence>
<comment type="subcellular location">
    <subcellularLocation>
        <location evidence="2">Endoplasmic reticulum membrane</location>
        <topology evidence="2">Multi-pass membrane protein</topology>
    </subcellularLocation>
</comment>
<evidence type="ECO:0000256" key="12">
    <source>
        <dbReference type="ARBA" id="ARBA00032139"/>
    </source>
</evidence>
<dbReference type="GO" id="GO:0008250">
    <property type="term" value="C:oligosaccharyltransferase complex"/>
    <property type="evidence" value="ECO:0007669"/>
    <property type="project" value="InterPro"/>
</dbReference>
<evidence type="ECO:0000256" key="13">
    <source>
        <dbReference type="SAM" id="Phobius"/>
    </source>
</evidence>
<evidence type="ECO:0000256" key="4">
    <source>
        <dbReference type="ARBA" id="ARBA00009038"/>
    </source>
</evidence>
<evidence type="ECO:0000256" key="8">
    <source>
        <dbReference type="ARBA" id="ARBA00022824"/>
    </source>
</evidence>
<comment type="similarity">
    <text evidence="4">Belongs to the SWP1 family.</text>
</comment>
<feature type="domain" description="Ribophorin II third" evidence="14">
    <location>
        <begin position="125"/>
        <end position="252"/>
    </location>
</feature>
<keyword evidence="6 13" id="KW-0812">Transmembrane</keyword>
<evidence type="ECO:0000256" key="1">
    <source>
        <dbReference type="ARBA" id="ARBA00002791"/>
    </source>
</evidence>
<evidence type="ECO:0000256" key="3">
    <source>
        <dbReference type="ARBA" id="ARBA00004922"/>
    </source>
</evidence>
<evidence type="ECO:0000256" key="9">
    <source>
        <dbReference type="ARBA" id="ARBA00022989"/>
    </source>
</evidence>
<evidence type="ECO:0000256" key="2">
    <source>
        <dbReference type="ARBA" id="ARBA00004477"/>
    </source>
</evidence>
<evidence type="ECO:0000256" key="6">
    <source>
        <dbReference type="ARBA" id="ARBA00022692"/>
    </source>
</evidence>
<feature type="non-terminal residue" evidence="17">
    <location>
        <position position="375"/>
    </location>
</feature>
<evidence type="ECO:0000256" key="5">
    <source>
        <dbReference type="ARBA" id="ARBA00017612"/>
    </source>
</evidence>
<organism evidence="17">
    <name type="scientific">Maconellicoccus hirsutus</name>
    <name type="common">Pink hibiscus mealybug</name>
    <dbReference type="NCBI Taxonomy" id="177089"/>
    <lineage>
        <taxon>Eukaryota</taxon>
        <taxon>Metazoa</taxon>
        <taxon>Ecdysozoa</taxon>
        <taxon>Arthropoda</taxon>
        <taxon>Hexapoda</taxon>
        <taxon>Insecta</taxon>
        <taxon>Pterygota</taxon>
        <taxon>Neoptera</taxon>
        <taxon>Paraneoptera</taxon>
        <taxon>Hemiptera</taxon>
        <taxon>Sternorrhyncha</taxon>
        <taxon>Coccoidea</taxon>
        <taxon>Pseudococcidae</taxon>
        <taxon>Maconellicoccus</taxon>
    </lineage>
</organism>
<keyword evidence="7" id="KW-0732">Signal</keyword>
<keyword evidence="10 13" id="KW-0472">Membrane</keyword>
<dbReference type="Pfam" id="PF25147">
    <property type="entry name" value="Ribophorin_II_C"/>
    <property type="match status" value="1"/>
</dbReference>
<feature type="domain" description="Ribophorin II second" evidence="15">
    <location>
        <begin position="14"/>
        <end position="100"/>
    </location>
</feature>
<comment type="pathway">
    <text evidence="3">Protein modification; protein glycosylation.</text>
</comment>
<dbReference type="PANTHER" id="PTHR12640">
    <property type="entry name" value="RIBOPHORIN II"/>
    <property type="match status" value="1"/>
</dbReference>
<feature type="transmembrane region" description="Helical" evidence="13">
    <location>
        <begin position="290"/>
        <end position="311"/>
    </location>
</feature>
<dbReference type="PANTHER" id="PTHR12640:SF0">
    <property type="entry name" value="DOLICHYL-DIPHOSPHOOLIGOSACCHARIDE--PROTEIN GLYCOSYLTRANSFERASE SUBUNIT 2"/>
    <property type="match status" value="1"/>
</dbReference>